<name>A0A498J112_MALDO</name>
<evidence type="ECO:0000313" key="9">
    <source>
        <dbReference type="EMBL" id="RXH88034.1"/>
    </source>
</evidence>
<dbReference type="InterPro" id="IPR016024">
    <property type="entry name" value="ARM-type_fold"/>
</dbReference>
<dbReference type="Gene3D" id="1.25.40.180">
    <property type="match status" value="1"/>
</dbReference>
<dbReference type="Pfam" id="PF02847">
    <property type="entry name" value="MA3"/>
    <property type="match status" value="1"/>
</dbReference>
<organism evidence="9 10">
    <name type="scientific">Malus domestica</name>
    <name type="common">Apple</name>
    <name type="synonym">Pyrus malus</name>
    <dbReference type="NCBI Taxonomy" id="3750"/>
    <lineage>
        <taxon>Eukaryota</taxon>
        <taxon>Viridiplantae</taxon>
        <taxon>Streptophyta</taxon>
        <taxon>Embryophyta</taxon>
        <taxon>Tracheophyta</taxon>
        <taxon>Spermatophyta</taxon>
        <taxon>Magnoliopsida</taxon>
        <taxon>eudicotyledons</taxon>
        <taxon>Gunneridae</taxon>
        <taxon>Pentapetalae</taxon>
        <taxon>rosids</taxon>
        <taxon>fabids</taxon>
        <taxon>Rosales</taxon>
        <taxon>Rosaceae</taxon>
        <taxon>Amygdaloideae</taxon>
        <taxon>Maleae</taxon>
        <taxon>Malus</taxon>
    </lineage>
</organism>
<dbReference type="GO" id="GO:0045892">
    <property type="term" value="P:negative regulation of DNA-templated transcription"/>
    <property type="evidence" value="ECO:0007669"/>
    <property type="project" value="InterPro"/>
</dbReference>
<evidence type="ECO:0000256" key="3">
    <source>
        <dbReference type="ARBA" id="ARBA00022490"/>
    </source>
</evidence>
<gene>
    <name evidence="9" type="ORF">DVH24_037679</name>
</gene>
<evidence type="ECO:0000256" key="1">
    <source>
        <dbReference type="ARBA" id="ARBA00004496"/>
    </source>
</evidence>
<feature type="region of interest" description="Disordered" evidence="7">
    <location>
        <begin position="18"/>
        <end position="114"/>
    </location>
</feature>
<dbReference type="PROSITE" id="PS51366">
    <property type="entry name" value="MI"/>
    <property type="match status" value="1"/>
</dbReference>
<reference evidence="9 10" key="1">
    <citation type="submission" date="2018-10" db="EMBL/GenBank/DDBJ databases">
        <title>A high-quality apple genome assembly.</title>
        <authorList>
            <person name="Hu J."/>
        </authorList>
    </citation>
    <scope>NUCLEOTIDE SEQUENCE [LARGE SCALE GENOMIC DNA]</scope>
    <source>
        <strain evidence="10">cv. HFTH1</strain>
        <tissue evidence="9">Young leaf</tissue>
    </source>
</reference>
<evidence type="ECO:0000256" key="4">
    <source>
        <dbReference type="ARBA" id="ARBA00022737"/>
    </source>
</evidence>
<keyword evidence="6" id="KW-0539">Nucleus</keyword>
<dbReference type="InterPro" id="IPR003891">
    <property type="entry name" value="Initiation_fac_eIF4g_MI"/>
</dbReference>
<comment type="subcellular location">
    <subcellularLocation>
        <location evidence="1">Cytoplasm</location>
    </subcellularLocation>
</comment>
<dbReference type="FunFam" id="1.25.40.180:FF:000009">
    <property type="entry name" value="programmed cell death protein 4"/>
    <property type="match status" value="1"/>
</dbReference>
<evidence type="ECO:0000259" key="8">
    <source>
        <dbReference type="PROSITE" id="PS51366"/>
    </source>
</evidence>
<dbReference type="Proteomes" id="UP000290289">
    <property type="component" value="Chromosome 10"/>
</dbReference>
<dbReference type="AlphaFoldDB" id="A0A498J112"/>
<evidence type="ECO:0000256" key="6">
    <source>
        <dbReference type="ARBA" id="ARBA00023242"/>
    </source>
</evidence>
<dbReference type="EMBL" id="RDQH01000336">
    <property type="protein sequence ID" value="RXH88034.1"/>
    <property type="molecule type" value="Genomic_DNA"/>
</dbReference>
<comment type="caution">
    <text evidence="9">The sequence shown here is derived from an EMBL/GenBank/DDBJ whole genome shotgun (WGS) entry which is preliminary data.</text>
</comment>
<dbReference type="GO" id="GO:0006417">
    <property type="term" value="P:regulation of translation"/>
    <property type="evidence" value="ECO:0007669"/>
    <property type="project" value="UniProtKB-KW"/>
</dbReference>
<dbReference type="PANTHER" id="PTHR12626">
    <property type="entry name" value="PROGRAMMED CELL DEATH 4"/>
    <property type="match status" value="1"/>
</dbReference>
<evidence type="ECO:0000256" key="7">
    <source>
        <dbReference type="SAM" id="MobiDB-lite"/>
    </source>
</evidence>
<feature type="domain" description="MI" evidence="8">
    <location>
        <begin position="123"/>
        <end position="244"/>
    </location>
</feature>
<accession>A0A498J112</accession>
<keyword evidence="10" id="KW-1185">Reference proteome</keyword>
<protein>
    <recommendedName>
        <fullName evidence="8">MI domain-containing protein</fullName>
    </recommendedName>
</protein>
<dbReference type="GO" id="GO:0005737">
    <property type="term" value="C:cytoplasm"/>
    <property type="evidence" value="ECO:0007669"/>
    <property type="project" value="UniProtKB-SubCell"/>
</dbReference>
<evidence type="ECO:0000256" key="2">
    <source>
        <dbReference type="ARBA" id="ARBA00005497"/>
    </source>
</evidence>
<feature type="compositionally biased region" description="Low complexity" evidence="7">
    <location>
        <begin position="29"/>
        <end position="54"/>
    </location>
</feature>
<sequence>MDFSDGFVSKKHRELNLSASESADPLSASPLPVSPRSLKSPKSSKSPKSPKSPKIQGKHRKGNLLKHDRHSHSAVDGRPKRGTWGGIIDTDDSYTADPNDPNFNSSEECENSDARKERVNFEEYKKKATIIVEEYFATDDITSTANELRELDRPTYSYSFVKKLVSKAMDRHDKEKEMAAVLLSGLYADYIDPPQVYKGFCKLVESADDFFLDIPDAVDVLALFIARAVVDDIIPPAFLKKQMNYLPKDSKGI</sequence>
<proteinExistence type="inferred from homology"/>
<feature type="compositionally biased region" description="Basic residues" evidence="7">
    <location>
        <begin position="56"/>
        <end position="70"/>
    </location>
</feature>
<dbReference type="SUPFAM" id="SSF48371">
    <property type="entry name" value="ARM repeat"/>
    <property type="match status" value="1"/>
</dbReference>
<dbReference type="SMART" id="SM00544">
    <property type="entry name" value="MA3"/>
    <property type="match status" value="1"/>
</dbReference>
<evidence type="ECO:0000313" key="10">
    <source>
        <dbReference type="Proteomes" id="UP000290289"/>
    </source>
</evidence>
<evidence type="ECO:0000256" key="5">
    <source>
        <dbReference type="ARBA" id="ARBA00022845"/>
    </source>
</evidence>
<keyword evidence="4" id="KW-0677">Repeat</keyword>
<comment type="similarity">
    <text evidence="2">Belongs to the PDCD4 family.</text>
</comment>
<keyword evidence="5" id="KW-0810">Translation regulation</keyword>
<dbReference type="STRING" id="3750.A0A498J112"/>
<keyword evidence="3" id="KW-0963">Cytoplasm</keyword>
<dbReference type="PANTHER" id="PTHR12626:SF2">
    <property type="entry name" value="MA3 DOMAIN-CONTAINING TRANSLATION REGULATORY FACTOR 2"/>
    <property type="match status" value="1"/>
</dbReference>
<dbReference type="InterPro" id="IPR039778">
    <property type="entry name" value="PDCD4"/>
</dbReference>